<dbReference type="EMBL" id="LT629711">
    <property type="protein sequence ID" value="SDO72913.1"/>
    <property type="molecule type" value="Genomic_DNA"/>
</dbReference>
<proteinExistence type="predicted"/>
<feature type="compositionally biased region" description="Low complexity" evidence="2">
    <location>
        <begin position="9"/>
        <end position="30"/>
    </location>
</feature>
<feature type="compositionally biased region" description="Basic residues" evidence="2">
    <location>
        <begin position="33"/>
        <end position="44"/>
    </location>
</feature>
<reference evidence="4" key="1">
    <citation type="submission" date="2016-10" db="EMBL/GenBank/DDBJ databases">
        <authorList>
            <person name="Varghese N."/>
            <person name="Submissions S."/>
        </authorList>
    </citation>
    <scope>NUCLEOTIDE SEQUENCE [LARGE SCALE GENOMIC DNA]</scope>
    <source>
        <strain evidence="4">DSM 22329</strain>
    </source>
</reference>
<feature type="coiled-coil region" evidence="1">
    <location>
        <begin position="151"/>
        <end position="178"/>
    </location>
</feature>
<protein>
    <submittedName>
        <fullName evidence="3">Uncharacterized protein</fullName>
    </submittedName>
</protein>
<feature type="region of interest" description="Disordered" evidence="2">
    <location>
        <begin position="1"/>
        <end position="46"/>
    </location>
</feature>
<dbReference type="Proteomes" id="UP000199077">
    <property type="component" value="Chromosome I"/>
</dbReference>
<name>A0A1H0LXV7_9MICO</name>
<keyword evidence="1" id="KW-0175">Coiled coil</keyword>
<accession>A0A1H0LXV7</accession>
<keyword evidence="4" id="KW-1185">Reference proteome</keyword>
<evidence type="ECO:0000256" key="1">
    <source>
        <dbReference type="SAM" id="Coils"/>
    </source>
</evidence>
<sequence length="184" mass="20503">MPGTDRPQSDAASSPSEAAGSPSDAASSPSTYRRARRAVGRWRRSVADPNNLAAKVDKQRAQLDRQSTQIAELKASVAALGKRLHPVEYASKHREVEHGGLAIQVGVVEERLGRIEEALRREEFVGDEGDEGDRAEARSLVEAVRREHEQVRVRMQVIAQYEERLRRLEEAVAKAYDGDVRHPF</sequence>
<evidence type="ECO:0000313" key="3">
    <source>
        <dbReference type="EMBL" id="SDO72913.1"/>
    </source>
</evidence>
<gene>
    <name evidence="3" type="ORF">SAMN04489867_0430</name>
</gene>
<dbReference type="OrthoDB" id="4871711at2"/>
<evidence type="ECO:0000256" key="2">
    <source>
        <dbReference type="SAM" id="MobiDB-lite"/>
    </source>
</evidence>
<dbReference type="RefSeq" id="WP_091780856.1">
    <property type="nucleotide sequence ID" value="NZ_LT629711.1"/>
</dbReference>
<evidence type="ECO:0000313" key="4">
    <source>
        <dbReference type="Proteomes" id="UP000199077"/>
    </source>
</evidence>
<organism evidence="3 4">
    <name type="scientific">Pedococcus dokdonensis</name>
    <dbReference type="NCBI Taxonomy" id="443156"/>
    <lineage>
        <taxon>Bacteria</taxon>
        <taxon>Bacillati</taxon>
        <taxon>Actinomycetota</taxon>
        <taxon>Actinomycetes</taxon>
        <taxon>Micrococcales</taxon>
        <taxon>Intrasporangiaceae</taxon>
        <taxon>Pedococcus</taxon>
    </lineage>
</organism>
<dbReference type="STRING" id="443156.SAMN04489867_0430"/>
<dbReference type="AlphaFoldDB" id="A0A1H0LXV7"/>